<dbReference type="GeneID" id="5125803"/>
<gene>
    <name evidence="1" type="ORF">PGUG_03788</name>
</gene>
<reference evidence="1 2" key="1">
    <citation type="journal article" date="2009" name="Nature">
        <title>Evolution of pathogenicity and sexual reproduction in eight Candida genomes.</title>
        <authorList>
            <person name="Butler G."/>
            <person name="Rasmussen M.D."/>
            <person name="Lin M.F."/>
            <person name="Santos M.A."/>
            <person name="Sakthikumar S."/>
            <person name="Munro C.A."/>
            <person name="Rheinbay E."/>
            <person name="Grabherr M."/>
            <person name="Forche A."/>
            <person name="Reedy J.L."/>
            <person name="Agrafioti I."/>
            <person name="Arnaud M.B."/>
            <person name="Bates S."/>
            <person name="Brown A.J."/>
            <person name="Brunke S."/>
            <person name="Costanzo M.C."/>
            <person name="Fitzpatrick D.A."/>
            <person name="de Groot P.W."/>
            <person name="Harris D."/>
            <person name="Hoyer L.L."/>
            <person name="Hube B."/>
            <person name="Klis F.M."/>
            <person name="Kodira C."/>
            <person name="Lennard N."/>
            <person name="Logue M.E."/>
            <person name="Martin R."/>
            <person name="Neiman A.M."/>
            <person name="Nikolaou E."/>
            <person name="Quail M.A."/>
            <person name="Quinn J."/>
            <person name="Santos M.C."/>
            <person name="Schmitzberger F.F."/>
            <person name="Sherlock G."/>
            <person name="Shah P."/>
            <person name="Silverstein K.A."/>
            <person name="Skrzypek M.S."/>
            <person name="Soll D."/>
            <person name="Staggs R."/>
            <person name="Stansfield I."/>
            <person name="Stumpf M.P."/>
            <person name="Sudbery P.E."/>
            <person name="Srikantha T."/>
            <person name="Zeng Q."/>
            <person name="Berman J."/>
            <person name="Berriman M."/>
            <person name="Heitman J."/>
            <person name="Gow N.A."/>
            <person name="Lorenz M.C."/>
            <person name="Birren B.W."/>
            <person name="Kellis M."/>
            <person name="Cuomo C.A."/>
        </authorList>
    </citation>
    <scope>NUCLEOTIDE SEQUENCE [LARGE SCALE GENOMIC DNA]</scope>
    <source>
        <strain evidence="2">ATCC 6260 / CBS 566 / DSM 6381 / JCM 1539 / NBRC 10279 / NRRL Y-324</strain>
    </source>
</reference>
<keyword evidence="2" id="KW-1185">Reference proteome</keyword>
<accession>A5DKI7</accession>
<sequence>MRKMNIGFCRVDHITTEIFFDILHGQTIVGDFTLFSNMETVGMSSNCLQQGGTTRTRSTKNNCDFTRLHYSVHTLQDIKVDRRILLSQRSDIILTKLEQSRCNGGLVIGVSSNTIGSQVTVSHSQRCGLVIIWVGIKQLSNIFHPEFSIKHIRFWVETFLNFFMIVGFNTRNSGHMTQVSNKVLTAFCFGHVNTGIGDGTSQFSNRLISSIIKTSILLYLIVGRSSIRVPGILVLFAS</sequence>
<dbReference type="RefSeq" id="XP_001484407.2">
    <property type="nucleotide sequence ID" value="XM_001484357.1"/>
</dbReference>
<dbReference type="InParanoid" id="A5DKI7"/>
<dbReference type="EMBL" id="CH408158">
    <property type="protein sequence ID" value="EDK39690.2"/>
    <property type="molecule type" value="Genomic_DNA"/>
</dbReference>
<protein>
    <submittedName>
        <fullName evidence="1">Uncharacterized protein</fullName>
    </submittedName>
</protein>
<organism evidence="1 2">
    <name type="scientific">Meyerozyma guilliermondii (strain ATCC 6260 / CBS 566 / DSM 6381 / JCM 1539 / NBRC 10279 / NRRL Y-324)</name>
    <name type="common">Yeast</name>
    <name type="synonym">Candida guilliermondii</name>
    <dbReference type="NCBI Taxonomy" id="294746"/>
    <lineage>
        <taxon>Eukaryota</taxon>
        <taxon>Fungi</taxon>
        <taxon>Dikarya</taxon>
        <taxon>Ascomycota</taxon>
        <taxon>Saccharomycotina</taxon>
        <taxon>Pichiomycetes</taxon>
        <taxon>Debaryomycetaceae</taxon>
        <taxon>Meyerozyma</taxon>
    </lineage>
</organism>
<dbReference type="VEuPathDB" id="FungiDB:PGUG_03788"/>
<evidence type="ECO:0000313" key="1">
    <source>
        <dbReference type="EMBL" id="EDK39690.2"/>
    </source>
</evidence>
<dbReference type="Proteomes" id="UP000001997">
    <property type="component" value="Unassembled WGS sequence"/>
</dbReference>
<proteinExistence type="predicted"/>
<evidence type="ECO:0000313" key="2">
    <source>
        <dbReference type="Proteomes" id="UP000001997"/>
    </source>
</evidence>
<dbReference type="KEGG" id="pgu:PGUG_03788"/>
<dbReference type="AlphaFoldDB" id="A5DKI7"/>
<dbReference type="OrthoDB" id="10649227at2759"/>
<name>A5DKI7_PICGU</name>
<dbReference type="HOGENOM" id="CLU_1166217_0_0_1"/>